<name>A0A975CZE3_9SPHN</name>
<dbReference type="AlphaFoldDB" id="A0A975CZE3"/>
<dbReference type="EMBL" id="CP059319">
    <property type="protein sequence ID" value="QTH20152.1"/>
    <property type="molecule type" value="Genomic_DNA"/>
</dbReference>
<evidence type="ECO:0000313" key="1">
    <source>
        <dbReference type="EMBL" id="QTH20152.1"/>
    </source>
</evidence>
<reference evidence="1" key="1">
    <citation type="submission" date="2020-07" db="EMBL/GenBank/DDBJ databases">
        <authorList>
            <person name="Camacho E."/>
        </authorList>
    </citation>
    <scope>NUCLEOTIDE SEQUENCE</scope>
    <source>
        <strain evidence="1">MPO218</strain>
    </source>
</reference>
<accession>A0A975CZE3</accession>
<proteinExistence type="predicted"/>
<sequence length="65" mass="7361">MIEDREIWACANLILYRYGDAAGLHAAQRADELLEAGDHEGCRTWIRIGKRIAELENIEPGDITH</sequence>
<dbReference type="RefSeq" id="WP_208631986.1">
    <property type="nucleotide sequence ID" value="NZ_CP059319.1"/>
</dbReference>
<protein>
    <submittedName>
        <fullName evidence="1">Uncharacterized protein</fullName>
    </submittedName>
</protein>
<dbReference type="Proteomes" id="UP000664914">
    <property type="component" value="Chromosome"/>
</dbReference>
<dbReference type="Pfam" id="PF22284">
    <property type="entry name" value="DUF6961"/>
    <property type="match status" value="1"/>
</dbReference>
<gene>
    <name evidence="1" type="ORF">HRJ34_17540</name>
</gene>
<evidence type="ECO:0000313" key="2">
    <source>
        <dbReference type="Proteomes" id="UP000664914"/>
    </source>
</evidence>
<organism evidence="1 2">
    <name type="scientific">Rhizorhabdus wittichii</name>
    <dbReference type="NCBI Taxonomy" id="160791"/>
    <lineage>
        <taxon>Bacteria</taxon>
        <taxon>Pseudomonadati</taxon>
        <taxon>Pseudomonadota</taxon>
        <taxon>Alphaproteobacteria</taxon>
        <taxon>Sphingomonadales</taxon>
        <taxon>Sphingomonadaceae</taxon>
        <taxon>Rhizorhabdus</taxon>
    </lineage>
</organism>
<dbReference type="InterPro" id="IPR054234">
    <property type="entry name" value="DUF6961"/>
</dbReference>
<reference evidence="1" key="2">
    <citation type="submission" date="2021-04" db="EMBL/GenBank/DDBJ databases">
        <title>Isolation and genomic analysis of the ibuprofen-degrading bacterium Sphingomonas strain MPO218.</title>
        <authorList>
            <person name="Aulestia M."/>
            <person name="Flores A."/>
            <person name="Mangas E.L."/>
            <person name="Perez-Pulido A.J."/>
            <person name="Santero E."/>
            <person name="Camacho E.M."/>
        </authorList>
    </citation>
    <scope>NUCLEOTIDE SEQUENCE</scope>
    <source>
        <strain evidence="1">MPO218</strain>
    </source>
</reference>